<sequence length="81" mass="8108">MLQGQRFAVTGPEGEAPDILAAGGEDLTVAGAERGPESAVRCRVCASGIVVELDARNLAAAPISFPPYRAGSACLAGGPAR</sequence>
<gene>
    <name evidence="1" type="ORF">VP06_30170</name>
</gene>
<reference evidence="1 2" key="1">
    <citation type="submission" date="2015-03" db="EMBL/GenBank/DDBJ databases">
        <title>Genome sequencing of Methylobacterium aquaticum DSM16371 type strain.</title>
        <authorList>
            <person name="Chaudhry V."/>
            <person name="Patil P.B."/>
        </authorList>
    </citation>
    <scope>NUCLEOTIDE SEQUENCE [LARGE SCALE GENOMIC DNA]</scope>
    <source>
        <strain evidence="1 2">DSM 16371</strain>
    </source>
</reference>
<comment type="caution">
    <text evidence="1">The sequence shown here is derived from an EMBL/GenBank/DDBJ whole genome shotgun (WGS) entry which is preliminary data.</text>
</comment>
<dbReference type="AlphaFoldDB" id="A0A0J6S1S0"/>
<dbReference type="EMBL" id="LABX01000293">
    <property type="protein sequence ID" value="KMO27589.1"/>
    <property type="molecule type" value="Genomic_DNA"/>
</dbReference>
<name>A0A0J6S1S0_9HYPH</name>
<organism evidence="1 2">
    <name type="scientific">Methylobacterium aquaticum</name>
    <dbReference type="NCBI Taxonomy" id="270351"/>
    <lineage>
        <taxon>Bacteria</taxon>
        <taxon>Pseudomonadati</taxon>
        <taxon>Pseudomonadota</taxon>
        <taxon>Alphaproteobacteria</taxon>
        <taxon>Hyphomicrobiales</taxon>
        <taxon>Methylobacteriaceae</taxon>
        <taxon>Methylobacterium</taxon>
    </lineage>
</organism>
<dbReference type="Proteomes" id="UP000035929">
    <property type="component" value="Unassembled WGS sequence"/>
</dbReference>
<dbReference type="RefSeq" id="WP_048467490.1">
    <property type="nucleotide sequence ID" value="NZ_LABX01000293.1"/>
</dbReference>
<proteinExistence type="predicted"/>
<protein>
    <submittedName>
        <fullName evidence="1">Uncharacterized protein</fullName>
    </submittedName>
</protein>
<accession>A0A0J6S1S0</accession>
<evidence type="ECO:0000313" key="1">
    <source>
        <dbReference type="EMBL" id="KMO27589.1"/>
    </source>
</evidence>
<evidence type="ECO:0000313" key="2">
    <source>
        <dbReference type="Proteomes" id="UP000035929"/>
    </source>
</evidence>
<dbReference type="PATRIC" id="fig|270351.6.peg.4458"/>
<dbReference type="OrthoDB" id="9776919at2"/>